<dbReference type="InterPro" id="IPR001119">
    <property type="entry name" value="SLH_dom"/>
</dbReference>
<dbReference type="KEGG" id="ppsc:EHS13_00475"/>
<dbReference type="Proteomes" id="UP000426246">
    <property type="component" value="Chromosome"/>
</dbReference>
<dbReference type="OrthoDB" id="5507507at2"/>
<name>A0A6B8RDQ0_9BACL</name>
<proteinExistence type="predicted"/>
<reference evidence="4" key="1">
    <citation type="submission" date="2018-11" db="EMBL/GenBank/DDBJ databases">
        <title>Complete genome sequence of Paenibacillus sp. ML311-T8.</title>
        <authorList>
            <person name="Nam Y.-D."/>
            <person name="Kang J."/>
            <person name="Chung W.-H."/>
            <person name="Park Y.S."/>
        </authorList>
    </citation>
    <scope>NUCLEOTIDE SEQUENCE [LARGE SCALE GENOMIC DNA]</scope>
    <source>
        <strain evidence="4">ML311-T8</strain>
    </source>
</reference>
<dbReference type="EMBL" id="CP034235">
    <property type="protein sequence ID" value="QGQ93506.1"/>
    <property type="molecule type" value="Genomic_DNA"/>
</dbReference>
<protein>
    <recommendedName>
        <fullName evidence="2">SLH domain-containing protein</fullName>
    </recommendedName>
</protein>
<organism evidence="3 4">
    <name type="scientific">Paenibacillus psychroresistens</name>
    <dbReference type="NCBI Taxonomy" id="1778678"/>
    <lineage>
        <taxon>Bacteria</taxon>
        <taxon>Bacillati</taxon>
        <taxon>Bacillota</taxon>
        <taxon>Bacilli</taxon>
        <taxon>Bacillales</taxon>
        <taxon>Paenibacillaceae</taxon>
        <taxon>Paenibacillus</taxon>
    </lineage>
</organism>
<evidence type="ECO:0000313" key="4">
    <source>
        <dbReference type="Proteomes" id="UP000426246"/>
    </source>
</evidence>
<accession>A0A6B8RDQ0</accession>
<evidence type="ECO:0000313" key="3">
    <source>
        <dbReference type="EMBL" id="QGQ93506.1"/>
    </source>
</evidence>
<dbReference type="Pfam" id="PF00395">
    <property type="entry name" value="SLH"/>
    <property type="match status" value="1"/>
</dbReference>
<feature type="domain" description="SLH" evidence="2">
    <location>
        <begin position="81"/>
        <end position="144"/>
    </location>
</feature>
<keyword evidence="1" id="KW-0732">Signal</keyword>
<gene>
    <name evidence="3" type="ORF">EHS13_00475</name>
</gene>
<evidence type="ECO:0000256" key="1">
    <source>
        <dbReference type="ARBA" id="ARBA00022729"/>
    </source>
</evidence>
<keyword evidence="4" id="KW-1185">Reference proteome</keyword>
<dbReference type="PROSITE" id="PS51272">
    <property type="entry name" value="SLH"/>
    <property type="match status" value="1"/>
</dbReference>
<sequence>MKKMIVIFATLISLIALPFMSYALETTVDGKAGALNKLAILQGDGINFNLTGQLKRSEAITFIVRIMGEEANVKTNAAKYTTNTFSDVKATDWFAAYVGFCKEKNLLAGFPDGAFHPNDPISEKAFLKLVLGALGYIIDKNFVWDTIYESSFNLGVVSDVKYKTQDADNTQYLRSDVVEVLYNSLKININGLKKSIIQSLIEKNVVTQATAVQLGLVNEIIPTTINKIEVLNQANLNVTLNKTVSLIGNSDIVIYETDNKSNLLTASVTSQVYSVISINTSTQIPDKSYTLEVTTTDDSKNISKVTAVFKALPITEIKSDYFRISKIETVSKNILNVYFTQPIINNEAALPVYYDIYKNNSLYVKGSKNNMTVNVLASNNNAVSVYLKNALISDDALYSLKISGDISSAYGVQLNDGVGDSVIFTGQKLENPELKVNRVFALDSKTLNIEFNKDIDERTAEQTNNYVITHPNGTVLPVSKAVMSAAGKGKMVQLTITTTFDPAVNYLLKMSTIEDLLKISTIQDLSTSFSGKAISDLKTFKINSIAATDKATLQVSFDRKLDSNIANNAPYYLITGITDPNYITIPNKVYVNPQDYSKLTLYFAAGNEFIASNLYKLKVLNVVPDELGNISTLDTISVPFTGSSNMDIKPTLTEAIIIGKDTIKIKSSKELLDNGNNLTLNNYSLELKDGKNTFILKTPYSVTLYDATTLILQFDNLDLTKSYTFKFNSLTDITGLNVRSAADGKNSIILKNGENHG</sequence>
<evidence type="ECO:0000259" key="2">
    <source>
        <dbReference type="PROSITE" id="PS51272"/>
    </source>
</evidence>
<dbReference type="InterPro" id="IPR014755">
    <property type="entry name" value="Cu-Rt/internalin_Ig-like"/>
</dbReference>
<dbReference type="AlphaFoldDB" id="A0A6B8RDQ0"/>
<dbReference type="Gene3D" id="2.60.40.1220">
    <property type="match status" value="1"/>
</dbReference>